<reference evidence="2" key="1">
    <citation type="submission" date="2013-10" db="EMBL/GenBank/DDBJ databases">
        <title>Genome sequencing of Onchocerca volvulus.</title>
        <authorList>
            <person name="Cotton J."/>
            <person name="Tsai J."/>
            <person name="Stanley E."/>
            <person name="Tracey A."/>
            <person name="Holroyd N."/>
            <person name="Lustigman S."/>
            <person name="Berriman M."/>
        </authorList>
    </citation>
    <scope>NUCLEOTIDE SEQUENCE</scope>
</reference>
<reference evidence="1" key="2">
    <citation type="submission" date="2022-06" db="UniProtKB">
        <authorList>
            <consortium name="EnsemblMetazoa"/>
        </authorList>
    </citation>
    <scope>IDENTIFICATION</scope>
</reference>
<proteinExistence type="predicted"/>
<dbReference type="Proteomes" id="UP000024404">
    <property type="component" value="Unassembled WGS sequence"/>
</dbReference>
<evidence type="ECO:0000313" key="2">
    <source>
        <dbReference type="Proteomes" id="UP000024404"/>
    </source>
</evidence>
<protein>
    <submittedName>
        <fullName evidence="1">Uncharacterized protein</fullName>
    </submittedName>
</protein>
<dbReference type="AlphaFoldDB" id="A0A8R1TZH4"/>
<dbReference type="EnsemblMetazoa" id="OVOC8624.1">
    <property type="protein sequence ID" value="OVOC8624.1"/>
    <property type="gene ID" value="WBGene00245433"/>
</dbReference>
<keyword evidence="2" id="KW-1185">Reference proteome</keyword>
<evidence type="ECO:0000313" key="1">
    <source>
        <dbReference type="EnsemblMetazoa" id="OVOC8624.1"/>
    </source>
</evidence>
<organism evidence="1 2">
    <name type="scientific">Onchocerca volvulus</name>
    <dbReference type="NCBI Taxonomy" id="6282"/>
    <lineage>
        <taxon>Eukaryota</taxon>
        <taxon>Metazoa</taxon>
        <taxon>Ecdysozoa</taxon>
        <taxon>Nematoda</taxon>
        <taxon>Chromadorea</taxon>
        <taxon>Rhabditida</taxon>
        <taxon>Spirurina</taxon>
        <taxon>Spiruromorpha</taxon>
        <taxon>Filarioidea</taxon>
        <taxon>Onchocercidae</taxon>
        <taxon>Onchocerca</taxon>
    </lineage>
</organism>
<name>A0A8R1TZH4_ONCVO</name>
<sequence length="39" mass="4596">MHPVKNNSSLPIVIMHYRFQATSATFRRKIYIGKRIFSS</sequence>
<accession>A0A8R1TZH4</accession>
<dbReference type="EMBL" id="CMVM020000249">
    <property type="status" value="NOT_ANNOTATED_CDS"/>
    <property type="molecule type" value="Genomic_DNA"/>
</dbReference>